<accession>A0ACC2WHP4</accession>
<dbReference type="Proteomes" id="UP001230649">
    <property type="component" value="Unassembled WGS sequence"/>
</dbReference>
<evidence type="ECO:0000313" key="1">
    <source>
        <dbReference type="EMBL" id="KAJ9110734.1"/>
    </source>
</evidence>
<sequence length="319" mass="34360">MSTSNPGAKRRLLRPTNSLPLGQAQHTTEAHNARHGVKEDVTMSLMNVGWKVRKNVTEGYKTGSPQAIPTPPVFKHASSSSSAAPGVTGTSYSSSDAGSLRSSTYTNPALSTSSIFLSSSDALSAAKASVQQEQQREREQIALLNSLKPRRDLMCLADVVDADAPTERGGFPFRPSTADVCVDRQDNYHLHVASRPILSPETVDEEPYRPERGRKRQTAEEDEGEATETEESEDAGMDVDGESQETEVPHRPIRGIRRGGQPVPTARTLPVARSRLLRTTQSAPVGSLQRSLGSPGDGVVETAMDLEGGLSAWVGRTDF</sequence>
<comment type="caution">
    <text evidence="1">The sequence shown here is derived from an EMBL/GenBank/DDBJ whole genome shotgun (WGS) entry which is preliminary data.</text>
</comment>
<keyword evidence="2" id="KW-1185">Reference proteome</keyword>
<reference evidence="1" key="1">
    <citation type="submission" date="2023-04" db="EMBL/GenBank/DDBJ databases">
        <title>Draft Genome sequencing of Naganishia species isolated from polar environments using Oxford Nanopore Technology.</title>
        <authorList>
            <person name="Leo P."/>
            <person name="Venkateswaran K."/>
        </authorList>
    </citation>
    <scope>NUCLEOTIDE SEQUENCE</scope>
    <source>
        <strain evidence="1">MNA-CCFEE 5262</strain>
    </source>
</reference>
<organism evidence="1 2">
    <name type="scientific">Naganishia adeliensis</name>
    <dbReference type="NCBI Taxonomy" id="92952"/>
    <lineage>
        <taxon>Eukaryota</taxon>
        <taxon>Fungi</taxon>
        <taxon>Dikarya</taxon>
        <taxon>Basidiomycota</taxon>
        <taxon>Agaricomycotina</taxon>
        <taxon>Tremellomycetes</taxon>
        <taxon>Filobasidiales</taxon>
        <taxon>Filobasidiaceae</taxon>
        <taxon>Naganishia</taxon>
    </lineage>
</organism>
<dbReference type="EMBL" id="JASBWS010000022">
    <property type="protein sequence ID" value="KAJ9110734.1"/>
    <property type="molecule type" value="Genomic_DNA"/>
</dbReference>
<proteinExistence type="predicted"/>
<gene>
    <name evidence="1" type="ORF">QFC20_002775</name>
</gene>
<protein>
    <submittedName>
        <fullName evidence="1">Uncharacterized protein</fullName>
    </submittedName>
</protein>
<evidence type="ECO:0000313" key="2">
    <source>
        <dbReference type="Proteomes" id="UP001230649"/>
    </source>
</evidence>
<name>A0ACC2WHP4_9TREE</name>